<feature type="transmembrane region" description="Helical" evidence="1">
    <location>
        <begin position="20"/>
        <end position="48"/>
    </location>
</feature>
<dbReference type="GO" id="GO:0008482">
    <property type="term" value="F:sulfite oxidase activity"/>
    <property type="evidence" value="ECO:0007669"/>
    <property type="project" value="TreeGrafter"/>
</dbReference>
<gene>
    <name evidence="3" type="ORF">FEK34_06890</name>
</gene>
<dbReference type="Gene3D" id="2.60.40.650">
    <property type="match status" value="1"/>
</dbReference>
<evidence type="ECO:0000259" key="2">
    <source>
        <dbReference type="Pfam" id="PF00174"/>
    </source>
</evidence>
<sequence length="522" mass="55491">MNNRTHSAAPEPAPVAQAPAATAVAAAVAGILAGAMVLGAGHLVAAFVAPDASPVYVIGATVVDTTPRPVKEWAIREFGSADKAVLFLAMAVVMTVAAACAGLLDRRHRYGSALLAIAGAGVMWAAVRRPEATIGWALPTLLGLIAGIGTLRLLLNRAPGLPGDDAVFTRRRFLGLAVTAGALAAGSAALGQWIGARLRDVTADRAGFAVPSPAFPAPPIAEGTDLPIDGLTDFVTSNHAFYRVDTALRLPALTSEDWRLRIHGMVARPVEYTFADLRRRAAVARMITLTCVSNEVGGELAGNALWTGYPLADLLSEAGPAPGADMVLSRSIDGFTASTPLAALTDGRDALLAVGMNDAPLPVAHGYPARLVVPGLYGYVSATKWVVELEVTRFDAAQAYWTRRGWAERAPVKTASRIDVPRERATLPAGPIIVAGVAWAQRSGIDLVEVQVDDQPWQAATLAAEYSIDTWRQWWWRWQAEPGTHTVRVRATDRTGYRQTDRRTPPFPDGATGWHNRTIIVR</sequence>
<proteinExistence type="predicted"/>
<feature type="transmembrane region" description="Helical" evidence="1">
    <location>
        <begin position="134"/>
        <end position="154"/>
    </location>
</feature>
<dbReference type="GO" id="GO:0006790">
    <property type="term" value="P:sulfur compound metabolic process"/>
    <property type="evidence" value="ECO:0007669"/>
    <property type="project" value="TreeGrafter"/>
</dbReference>
<reference evidence="3 4" key="1">
    <citation type="submission" date="2019-05" db="EMBL/GenBank/DDBJ databases">
        <title>Genomes sequences of two Nocardia cyriacigeorgica environmental isolates, type strains Nocardia asteroides ATCC 19247 and Nocardia cyriacigeorgica DSM 44484.</title>
        <authorList>
            <person name="Vautrin F."/>
            <person name="Bergeron E."/>
            <person name="Dubost A."/>
            <person name="Abrouk D."/>
            <person name="Rodriguez Nava V."/>
            <person name="Pujic P."/>
        </authorList>
    </citation>
    <scope>NUCLEOTIDE SEQUENCE [LARGE SCALE GENOMIC DNA]</scope>
    <source>
        <strain evidence="3 4">EML 446</strain>
    </source>
</reference>
<dbReference type="InterPro" id="IPR036374">
    <property type="entry name" value="OxRdtase_Mopterin-bd_sf"/>
</dbReference>
<dbReference type="Gene3D" id="3.90.420.10">
    <property type="entry name" value="Oxidoreductase, molybdopterin-binding domain"/>
    <property type="match status" value="1"/>
</dbReference>
<feature type="transmembrane region" description="Helical" evidence="1">
    <location>
        <begin position="110"/>
        <end position="127"/>
    </location>
</feature>
<feature type="transmembrane region" description="Helical" evidence="1">
    <location>
        <begin position="174"/>
        <end position="195"/>
    </location>
</feature>
<dbReference type="InterPro" id="IPR000572">
    <property type="entry name" value="OxRdtase_Mopterin-bd_dom"/>
</dbReference>
<dbReference type="SUPFAM" id="SSF56524">
    <property type="entry name" value="Oxidoreductase molybdopterin-binding domain"/>
    <property type="match status" value="1"/>
</dbReference>
<dbReference type="EMBL" id="VBUT01000003">
    <property type="protein sequence ID" value="TLF79138.1"/>
    <property type="molecule type" value="Genomic_DNA"/>
</dbReference>
<dbReference type="SUPFAM" id="SSF81296">
    <property type="entry name" value="E set domains"/>
    <property type="match status" value="1"/>
</dbReference>
<dbReference type="PANTHER" id="PTHR19372:SF7">
    <property type="entry name" value="SULFITE OXIDASE, MITOCHONDRIAL"/>
    <property type="match status" value="1"/>
</dbReference>
<keyword evidence="1" id="KW-0472">Membrane</keyword>
<protein>
    <submittedName>
        <fullName evidence="3">Oxidoreductase</fullName>
    </submittedName>
</protein>
<dbReference type="GO" id="GO:0043546">
    <property type="term" value="F:molybdopterin cofactor binding"/>
    <property type="evidence" value="ECO:0007669"/>
    <property type="project" value="TreeGrafter"/>
</dbReference>
<comment type="caution">
    <text evidence="3">The sequence shown here is derived from an EMBL/GenBank/DDBJ whole genome shotgun (WGS) entry which is preliminary data.</text>
</comment>
<dbReference type="PANTHER" id="PTHR19372">
    <property type="entry name" value="SULFITE REDUCTASE"/>
    <property type="match status" value="1"/>
</dbReference>
<evidence type="ECO:0000256" key="1">
    <source>
        <dbReference type="SAM" id="Phobius"/>
    </source>
</evidence>
<dbReference type="AlphaFoldDB" id="A0A5R8NWH0"/>
<dbReference type="GO" id="GO:0020037">
    <property type="term" value="F:heme binding"/>
    <property type="evidence" value="ECO:0007669"/>
    <property type="project" value="TreeGrafter"/>
</dbReference>
<accession>A0A5R8NWH0</accession>
<feature type="transmembrane region" description="Helical" evidence="1">
    <location>
        <begin position="84"/>
        <end position="104"/>
    </location>
</feature>
<dbReference type="InterPro" id="IPR014756">
    <property type="entry name" value="Ig_E-set"/>
</dbReference>
<dbReference type="Proteomes" id="UP000306378">
    <property type="component" value="Unassembled WGS sequence"/>
</dbReference>
<dbReference type="Pfam" id="PF00174">
    <property type="entry name" value="Oxidored_molyb"/>
    <property type="match status" value="1"/>
</dbReference>
<organism evidence="3 4">
    <name type="scientific">Nocardia cyriacigeorgica</name>
    <dbReference type="NCBI Taxonomy" id="135487"/>
    <lineage>
        <taxon>Bacteria</taxon>
        <taxon>Bacillati</taxon>
        <taxon>Actinomycetota</taxon>
        <taxon>Actinomycetes</taxon>
        <taxon>Mycobacteriales</taxon>
        <taxon>Nocardiaceae</taxon>
        <taxon>Nocardia</taxon>
    </lineage>
</organism>
<keyword evidence="1" id="KW-1133">Transmembrane helix</keyword>
<dbReference type="RefSeq" id="WP_138447047.1">
    <property type="nucleotide sequence ID" value="NZ_VBUT01000003.1"/>
</dbReference>
<feature type="domain" description="Oxidoreductase molybdopterin-binding" evidence="2">
    <location>
        <begin position="250"/>
        <end position="401"/>
    </location>
</feature>
<evidence type="ECO:0000313" key="4">
    <source>
        <dbReference type="Proteomes" id="UP000306378"/>
    </source>
</evidence>
<keyword evidence="1" id="KW-0812">Transmembrane</keyword>
<evidence type="ECO:0000313" key="3">
    <source>
        <dbReference type="EMBL" id="TLF79138.1"/>
    </source>
</evidence>
<name>A0A5R8NWH0_9NOCA</name>